<sequence length="112" mass="12435">MLAATSADGTPLHGDMIVDVVVSQSIKDGIRDKAAQFSRFDCELIAASCDLVGNTRADPEDRKSCWVWRLCERLGLSAEVRRDLRSRVVLAVWAGNAAVIRDYREQCRVAQL</sequence>
<comment type="caution">
    <text evidence="1">The sequence shown here is derived from an EMBL/GenBank/DDBJ whole genome shotgun (WGS) entry which is preliminary data.</text>
</comment>
<protein>
    <submittedName>
        <fullName evidence="1">Uncharacterized protein</fullName>
    </submittedName>
</protein>
<evidence type="ECO:0000313" key="2">
    <source>
        <dbReference type="Proteomes" id="UP000717585"/>
    </source>
</evidence>
<evidence type="ECO:0000313" key="1">
    <source>
        <dbReference type="EMBL" id="KAG9396456.1"/>
    </source>
</evidence>
<keyword evidence="2" id="KW-1185">Reference proteome</keyword>
<name>A0A8J6C0D0_9EUKA</name>
<reference evidence="1" key="1">
    <citation type="submission" date="2021-05" db="EMBL/GenBank/DDBJ databases">
        <title>A free-living protist that lacks canonical eukaryotic 1 DNA replication and segregation systems.</title>
        <authorList>
            <person name="Salas-Leiva D.E."/>
            <person name="Tromer E.C."/>
            <person name="Curtis B.A."/>
            <person name="Jerlstrom-Hultqvist J."/>
            <person name="Kolisko M."/>
            <person name="Yi Z."/>
            <person name="Salas-Leiva J.S."/>
            <person name="Gallot-Lavallee L."/>
            <person name="Kops G.J.P.L."/>
            <person name="Archibald J.M."/>
            <person name="Simpson A.G.B."/>
            <person name="Roger A.J."/>
        </authorList>
    </citation>
    <scope>NUCLEOTIDE SEQUENCE</scope>
    <source>
        <strain evidence="1">BICM</strain>
    </source>
</reference>
<dbReference type="Proteomes" id="UP000717585">
    <property type="component" value="Unassembled WGS sequence"/>
</dbReference>
<dbReference type="EMBL" id="JAHDYR010000005">
    <property type="protein sequence ID" value="KAG9396456.1"/>
    <property type="molecule type" value="Genomic_DNA"/>
</dbReference>
<dbReference type="AlphaFoldDB" id="A0A8J6C0D0"/>
<organism evidence="1 2">
    <name type="scientific">Carpediemonas membranifera</name>
    <dbReference type="NCBI Taxonomy" id="201153"/>
    <lineage>
        <taxon>Eukaryota</taxon>
        <taxon>Metamonada</taxon>
        <taxon>Carpediemonas-like organisms</taxon>
        <taxon>Carpediemonas</taxon>
    </lineage>
</organism>
<gene>
    <name evidence="1" type="ORF">J8273_1428</name>
</gene>
<accession>A0A8J6C0D0</accession>
<proteinExistence type="predicted"/>